<proteinExistence type="inferred from homology"/>
<dbReference type="GO" id="GO:0016614">
    <property type="term" value="F:oxidoreductase activity, acting on CH-OH group of donors"/>
    <property type="evidence" value="ECO:0007669"/>
    <property type="project" value="UniProtKB-ARBA"/>
</dbReference>
<dbReference type="PANTHER" id="PTHR48107">
    <property type="entry name" value="NADPH-DEPENDENT ALDEHYDE REDUCTASE-LIKE PROTEIN, CHLOROPLASTIC-RELATED"/>
    <property type="match status" value="1"/>
</dbReference>
<evidence type="ECO:0000256" key="3">
    <source>
        <dbReference type="ARBA" id="ARBA00023002"/>
    </source>
</evidence>
<dbReference type="STRING" id="40998.A0A2P7ZD77"/>
<evidence type="ECO:0000259" key="4">
    <source>
        <dbReference type="SMART" id="SM00822"/>
    </source>
</evidence>
<dbReference type="PANTHER" id="PTHR48107:SF7">
    <property type="entry name" value="RE15974P"/>
    <property type="match status" value="1"/>
</dbReference>
<dbReference type="Gene3D" id="3.40.50.720">
    <property type="entry name" value="NAD(P)-binding Rossmann-like Domain"/>
    <property type="match status" value="1"/>
</dbReference>
<accession>A0A2P7ZD77</accession>
<keyword evidence="6" id="KW-1185">Reference proteome</keyword>
<protein>
    <submittedName>
        <fullName evidence="5">NADP-dependent 3-hydroxy acid dehydrogenase</fullName>
    </submittedName>
</protein>
<dbReference type="SMART" id="SM00822">
    <property type="entry name" value="PKS_KR"/>
    <property type="match status" value="1"/>
</dbReference>
<dbReference type="OrthoDB" id="47007at2759"/>
<evidence type="ECO:0000313" key="5">
    <source>
        <dbReference type="EMBL" id="PSK46172.1"/>
    </source>
</evidence>
<dbReference type="EMBL" id="NHZQ01000236">
    <property type="protein sequence ID" value="PSK46172.1"/>
    <property type="molecule type" value="Genomic_DNA"/>
</dbReference>
<name>A0A2P7ZD77_9PEZI</name>
<dbReference type="SUPFAM" id="SSF51735">
    <property type="entry name" value="NAD(P)-binding Rossmann-fold domains"/>
    <property type="match status" value="1"/>
</dbReference>
<feature type="domain" description="Ketoreductase" evidence="4">
    <location>
        <begin position="10"/>
        <end position="193"/>
    </location>
</feature>
<dbReference type="Proteomes" id="UP000243723">
    <property type="component" value="Unassembled WGS sequence"/>
</dbReference>
<comment type="similarity">
    <text evidence="1">Belongs to the short-chain dehydrogenases/reductases (SDR) family.</text>
</comment>
<dbReference type="InterPro" id="IPR057326">
    <property type="entry name" value="KR_dom"/>
</dbReference>
<comment type="caution">
    <text evidence="5">The sequence shown here is derived from an EMBL/GenBank/DDBJ whole genome shotgun (WGS) entry which is preliminary data.</text>
</comment>
<keyword evidence="3" id="KW-0560">Oxidoreductase</keyword>
<dbReference type="PRINTS" id="PR00081">
    <property type="entry name" value="GDHRDH"/>
</dbReference>
<dbReference type="PRINTS" id="PR00080">
    <property type="entry name" value="SDRFAMILY"/>
</dbReference>
<evidence type="ECO:0000313" key="6">
    <source>
        <dbReference type="Proteomes" id="UP000243723"/>
    </source>
</evidence>
<dbReference type="Pfam" id="PF13561">
    <property type="entry name" value="adh_short_C2"/>
    <property type="match status" value="1"/>
</dbReference>
<evidence type="ECO:0000256" key="1">
    <source>
        <dbReference type="ARBA" id="ARBA00006484"/>
    </source>
</evidence>
<gene>
    <name evidence="5" type="ORF">B9Z65_5140</name>
</gene>
<evidence type="ECO:0000256" key="2">
    <source>
        <dbReference type="ARBA" id="ARBA00022857"/>
    </source>
</evidence>
<organism evidence="5 6">
    <name type="scientific">Elsinoe australis</name>
    <dbReference type="NCBI Taxonomy" id="40998"/>
    <lineage>
        <taxon>Eukaryota</taxon>
        <taxon>Fungi</taxon>
        <taxon>Dikarya</taxon>
        <taxon>Ascomycota</taxon>
        <taxon>Pezizomycotina</taxon>
        <taxon>Dothideomycetes</taxon>
        <taxon>Dothideomycetidae</taxon>
        <taxon>Myriangiales</taxon>
        <taxon>Elsinoaceae</taxon>
        <taxon>Elsinoe</taxon>
    </lineage>
</organism>
<dbReference type="AlphaFoldDB" id="A0A2P7ZD77"/>
<reference evidence="5 6" key="1">
    <citation type="submission" date="2017-05" db="EMBL/GenBank/DDBJ databases">
        <title>Draft genome sequence of Elsinoe australis.</title>
        <authorList>
            <person name="Cheng Q."/>
        </authorList>
    </citation>
    <scope>NUCLEOTIDE SEQUENCE [LARGE SCALE GENOMIC DNA]</scope>
    <source>
        <strain evidence="5 6">NL1</strain>
    </source>
</reference>
<dbReference type="FunFam" id="3.40.50.720:FF:000374">
    <property type="entry name" value="3-oxoacyl-(Acyl-carrier-protein) reductase"/>
    <property type="match status" value="1"/>
</dbReference>
<dbReference type="InterPro" id="IPR002347">
    <property type="entry name" value="SDR_fam"/>
</dbReference>
<sequence length="257" mass="26719">MTAPGTLAGKVALISGSSSGIGASIARLLSSRGCSIIINYPFSAAKADADAVISTLPSSPPSIAIEADLSSPDGASHLVQSAAQHFPKVDILINNAGVADSTGLADITLENWDRVVNLNARGTLLLTQAVLPHLSRKNSRIINIVSATARDPAPGMSLYAGSKALVDALTRCWARELPREYGCTVNAVVPGPIASPMMDRAGEGFKKGLEKFVGRTPVEARLGKCEEVAWVVGMLCEEQAGWVNGAWVGVSGGLHLH</sequence>
<keyword evidence="2" id="KW-0521">NADP</keyword>
<dbReference type="InterPro" id="IPR036291">
    <property type="entry name" value="NAD(P)-bd_dom_sf"/>
</dbReference>